<sequence length="113" mass="12407">MRDMAAAVRSRKPLLKHFFGFVDGLNLRICQPGDLDEQNAYYNGWLGDTYCSQVPVFLANGKIAWAGYINPGSWHDANIASDLYNILGNNDRTPAPTPSSPNPPSPTARTLRG</sequence>
<name>A0A177TES4_9BASI</name>
<feature type="region of interest" description="Disordered" evidence="1">
    <location>
        <begin position="90"/>
        <end position="113"/>
    </location>
</feature>
<dbReference type="OrthoDB" id="78198at2759"/>
<evidence type="ECO:0008006" key="4">
    <source>
        <dbReference type="Google" id="ProtNLM"/>
    </source>
</evidence>
<dbReference type="Proteomes" id="UP000077521">
    <property type="component" value="Unassembled WGS sequence"/>
</dbReference>
<proteinExistence type="predicted"/>
<dbReference type="AlphaFoldDB" id="A0A177TES4"/>
<reference evidence="2" key="2">
    <citation type="journal article" date="2019" name="IMA Fungus">
        <title>Genome sequencing and comparison of five Tilletia species to identify candidate genes for the detection of regulated species infecting wheat.</title>
        <authorList>
            <person name="Nguyen H.D.T."/>
            <person name="Sultana T."/>
            <person name="Kesanakurti P."/>
            <person name="Hambleton S."/>
        </authorList>
    </citation>
    <scope>NUCLEOTIDE SEQUENCE</scope>
    <source>
        <strain evidence="2">DAOMC 236416</strain>
    </source>
</reference>
<dbReference type="PANTHER" id="PTHR48471:SF1">
    <property type="entry name" value="DDE TNP4 DOMAIN-CONTAINING PROTEIN"/>
    <property type="match status" value="1"/>
</dbReference>
<comment type="caution">
    <text evidence="2">The sequence shown here is derived from an EMBL/GenBank/DDBJ whole genome shotgun (WGS) entry which is preliminary data.</text>
</comment>
<dbReference type="EMBL" id="LWDF02001108">
    <property type="protein sequence ID" value="KAE8240336.1"/>
    <property type="molecule type" value="Genomic_DNA"/>
</dbReference>
<protein>
    <recommendedName>
        <fullName evidence="4">DDE Tnp4 domain-containing protein</fullName>
    </recommendedName>
</protein>
<accession>A0A177TES4</accession>
<dbReference type="PANTHER" id="PTHR48471">
    <property type="entry name" value="DDE TNP4 DOMAIN-CONTAINING PROTEIN"/>
    <property type="match status" value="1"/>
</dbReference>
<evidence type="ECO:0000313" key="2">
    <source>
        <dbReference type="EMBL" id="KAE8240336.1"/>
    </source>
</evidence>
<reference evidence="2" key="1">
    <citation type="submission" date="2016-04" db="EMBL/GenBank/DDBJ databases">
        <authorList>
            <person name="Nguyen H.D."/>
            <person name="Samba Siva P."/>
            <person name="Cullis J."/>
            <person name="Levesque C.A."/>
            <person name="Hambleton S."/>
        </authorList>
    </citation>
    <scope>NUCLEOTIDE SEQUENCE</scope>
    <source>
        <strain evidence="2">DAOMC 236416</strain>
    </source>
</reference>
<keyword evidence="3" id="KW-1185">Reference proteome</keyword>
<feature type="compositionally biased region" description="Pro residues" evidence="1">
    <location>
        <begin position="95"/>
        <end position="106"/>
    </location>
</feature>
<organism evidence="2 3">
    <name type="scientific">Tilletia indica</name>
    <dbReference type="NCBI Taxonomy" id="43049"/>
    <lineage>
        <taxon>Eukaryota</taxon>
        <taxon>Fungi</taxon>
        <taxon>Dikarya</taxon>
        <taxon>Basidiomycota</taxon>
        <taxon>Ustilaginomycotina</taxon>
        <taxon>Exobasidiomycetes</taxon>
        <taxon>Tilletiales</taxon>
        <taxon>Tilletiaceae</taxon>
        <taxon>Tilletia</taxon>
    </lineage>
</organism>
<evidence type="ECO:0000313" key="3">
    <source>
        <dbReference type="Proteomes" id="UP000077521"/>
    </source>
</evidence>
<evidence type="ECO:0000256" key="1">
    <source>
        <dbReference type="SAM" id="MobiDB-lite"/>
    </source>
</evidence>
<gene>
    <name evidence="2" type="ORF">A4X13_0g7852</name>
</gene>